<keyword evidence="4" id="KW-1185">Reference proteome</keyword>
<reference evidence="3 4" key="1">
    <citation type="submission" date="2021-06" db="EMBL/GenBank/DDBJ databases">
        <title>Enterococcus alishanensis sp. nov., a novel lactic acid bacterium isolated from fresh coffee beans.</title>
        <authorList>
            <person name="Chen Y.-S."/>
        </authorList>
    </citation>
    <scope>NUCLEOTIDE SEQUENCE [LARGE SCALE GENOMIC DNA]</scope>
    <source>
        <strain evidence="3 4">ALS3</strain>
    </source>
</reference>
<accession>A0ABS6THV2</accession>
<comment type="caution">
    <text evidence="3">The sequence shown here is derived from an EMBL/GenBank/DDBJ whole genome shotgun (WGS) entry which is preliminary data.</text>
</comment>
<evidence type="ECO:0000256" key="1">
    <source>
        <dbReference type="ARBA" id="ARBA00023125"/>
    </source>
</evidence>
<protein>
    <submittedName>
        <fullName evidence="3">Helix-turn-helix domain-containing protein</fullName>
    </submittedName>
</protein>
<dbReference type="SMART" id="SM00862">
    <property type="entry name" value="Trans_reg_C"/>
    <property type="match status" value="1"/>
</dbReference>
<keyword evidence="1" id="KW-0238">DNA-binding</keyword>
<organism evidence="3 4">
    <name type="scientific">Enterococcus alishanensis</name>
    <dbReference type="NCBI Taxonomy" id="1303817"/>
    <lineage>
        <taxon>Bacteria</taxon>
        <taxon>Bacillati</taxon>
        <taxon>Bacillota</taxon>
        <taxon>Bacilli</taxon>
        <taxon>Lactobacillales</taxon>
        <taxon>Enterococcaceae</taxon>
        <taxon>Enterococcus</taxon>
    </lineage>
</organism>
<evidence type="ECO:0000259" key="2">
    <source>
        <dbReference type="SMART" id="SM00862"/>
    </source>
</evidence>
<sequence length="221" mass="25611">MNILLLTNSFSFENPFIQELNAMNHEILCSKKLIAQLTKDSMSENLLAYFQAIIFSETLLNREVYDILTKQNLKQSIVCLKQAGDLDLEEEKIWVEKGITNFITEKSNFDDIREIFSITETAEKNITNLSPNENFSKKEVGKIVHVRLSRQEQKLFVELQKANKTISREELSRKLWGKTSNNSTLSQLSNLVNKINKKMKDKGVNLYISTIWRNGYILISR</sequence>
<gene>
    <name evidence="3" type="ORF">KUA55_17025</name>
</gene>
<dbReference type="Proteomes" id="UP000774130">
    <property type="component" value="Unassembled WGS sequence"/>
</dbReference>
<name>A0ABS6THV2_9ENTE</name>
<evidence type="ECO:0000313" key="4">
    <source>
        <dbReference type="Proteomes" id="UP000774130"/>
    </source>
</evidence>
<dbReference type="Pfam" id="PF00486">
    <property type="entry name" value="Trans_reg_C"/>
    <property type="match status" value="1"/>
</dbReference>
<evidence type="ECO:0000313" key="3">
    <source>
        <dbReference type="EMBL" id="MBV7392370.1"/>
    </source>
</evidence>
<proteinExistence type="predicted"/>
<dbReference type="RefSeq" id="WP_218327584.1">
    <property type="nucleotide sequence ID" value="NZ_JAHUZB010000011.1"/>
</dbReference>
<feature type="domain" description="OmpR/PhoB-type" evidence="2">
    <location>
        <begin position="141"/>
        <end position="218"/>
    </location>
</feature>
<dbReference type="InterPro" id="IPR001867">
    <property type="entry name" value="OmpR/PhoB-type_DNA-bd"/>
</dbReference>
<dbReference type="EMBL" id="JAHUZB010000011">
    <property type="protein sequence ID" value="MBV7392370.1"/>
    <property type="molecule type" value="Genomic_DNA"/>
</dbReference>